<proteinExistence type="predicted"/>
<dbReference type="NCBIfam" id="NF040521">
    <property type="entry name" value="C45_proenzyme"/>
    <property type="match status" value="1"/>
</dbReference>
<dbReference type="EMBL" id="WUMV01000010">
    <property type="protein sequence ID" value="MXN67294.1"/>
    <property type="molecule type" value="Genomic_DNA"/>
</dbReference>
<dbReference type="InterPro" id="IPR005079">
    <property type="entry name" value="Peptidase_C45_hydrolase"/>
</dbReference>
<evidence type="ECO:0000259" key="1">
    <source>
        <dbReference type="Pfam" id="PF03417"/>
    </source>
</evidence>
<sequence>MQFPFSAISDTGGERWKHLFDELWPAYRDWYLSEGADARPTYLECRSAIKSSMPELVPTWERLVDLAGGGDLAARFLSLYCPPAYLSGCSQAVWPGAEPLLVRNYDYSPQAFDGVVIKTAWGRHNVMGTSDCLIGLVDGVNEAGLGVSLTFGGRRVVGTGFGVPIILRYVLETCETAEEAGRALSSIPTHMSYNVTALDARRRRVTVYMAPDRKAVVSNAAVATNHQEDVEWVAHARETATVERERFLLSRLVLHEESEDRFISHFMRPPLYSLAFWRGFGTLYTAALYPRKRAIAYHWPNAEWRLSMDAFEEGRRLIHYPSEA</sequence>
<gene>
    <name evidence="2" type="ORF">GR183_20490</name>
</gene>
<evidence type="ECO:0000313" key="3">
    <source>
        <dbReference type="Proteomes" id="UP000433101"/>
    </source>
</evidence>
<dbReference type="InterPro" id="IPR029055">
    <property type="entry name" value="Ntn_hydrolases_N"/>
</dbReference>
<feature type="domain" description="Peptidase C45 hydrolase" evidence="1">
    <location>
        <begin position="99"/>
        <end position="302"/>
    </location>
</feature>
<name>A0A7X3LY33_9HYPH</name>
<dbReference type="Proteomes" id="UP000433101">
    <property type="component" value="Unassembled WGS sequence"/>
</dbReference>
<reference evidence="2 3" key="1">
    <citation type="submission" date="2019-12" db="EMBL/GenBank/DDBJ databases">
        <authorList>
            <person name="Li M."/>
        </authorList>
    </citation>
    <scope>NUCLEOTIDE SEQUENCE [LARGE SCALE GENOMIC DNA]</scope>
    <source>
        <strain evidence="2 3">GBMRC 2046</strain>
    </source>
</reference>
<dbReference type="AlphaFoldDB" id="A0A7X3LY33"/>
<keyword evidence="3" id="KW-1185">Reference proteome</keyword>
<dbReference type="Gene3D" id="3.60.60.10">
    <property type="entry name" value="Penicillin V Acylase, Chain A"/>
    <property type="match status" value="1"/>
</dbReference>
<accession>A0A7X3LY33</accession>
<dbReference type="RefSeq" id="WP_160777544.1">
    <property type="nucleotide sequence ID" value="NZ_WUMV01000010.1"/>
</dbReference>
<evidence type="ECO:0000313" key="2">
    <source>
        <dbReference type="EMBL" id="MXN67294.1"/>
    </source>
</evidence>
<dbReference type="Pfam" id="PF03417">
    <property type="entry name" value="AAT"/>
    <property type="match status" value="1"/>
</dbReference>
<protein>
    <recommendedName>
        <fullName evidence="1">Peptidase C45 hydrolase domain-containing protein</fullName>
    </recommendedName>
</protein>
<organism evidence="2 3">
    <name type="scientific">Stappia sediminis</name>
    <dbReference type="NCBI Taxonomy" id="2692190"/>
    <lineage>
        <taxon>Bacteria</taxon>
        <taxon>Pseudomonadati</taxon>
        <taxon>Pseudomonadota</taxon>
        <taxon>Alphaproteobacteria</taxon>
        <taxon>Hyphomicrobiales</taxon>
        <taxon>Stappiaceae</taxon>
        <taxon>Stappia</taxon>
    </lineage>
</organism>
<comment type="caution">
    <text evidence="2">The sequence shown here is derived from an EMBL/GenBank/DDBJ whole genome shotgun (WGS) entry which is preliminary data.</text>
</comment>
<dbReference type="SUPFAM" id="SSF56235">
    <property type="entry name" value="N-terminal nucleophile aminohydrolases (Ntn hydrolases)"/>
    <property type="match status" value="1"/>
</dbReference>
<dbReference type="InterPro" id="IPR047794">
    <property type="entry name" value="C45_proenzyme-like"/>
</dbReference>